<comment type="caution">
    <text evidence="16">The sequence shown here is derived from an EMBL/GenBank/DDBJ whole genome shotgun (WGS) entry which is preliminary data.</text>
</comment>
<evidence type="ECO:0000256" key="5">
    <source>
        <dbReference type="ARBA" id="ARBA00022516"/>
    </source>
</evidence>
<dbReference type="Gene3D" id="1.10.1200.10">
    <property type="entry name" value="ACP-like"/>
    <property type="match status" value="1"/>
</dbReference>
<gene>
    <name evidence="16" type="ORF">PCOR1329_LOCUS74367</name>
</gene>
<keyword evidence="9" id="KW-0276">Fatty acid metabolism</keyword>
<keyword evidence="10" id="KW-0809">Transit peptide</keyword>
<dbReference type="InterPro" id="IPR020806">
    <property type="entry name" value="PKS_PP-bd"/>
</dbReference>
<evidence type="ECO:0000256" key="3">
    <source>
        <dbReference type="ARBA" id="ARBA00010930"/>
    </source>
</evidence>
<dbReference type="SUPFAM" id="SSF47336">
    <property type="entry name" value="ACP-like"/>
    <property type="match status" value="1"/>
</dbReference>
<feature type="transmembrane region" description="Helical" evidence="14">
    <location>
        <begin position="57"/>
        <end position="79"/>
    </location>
</feature>
<dbReference type="InterPro" id="IPR044813">
    <property type="entry name" value="ACP_chloroplastic"/>
</dbReference>
<proteinExistence type="inferred from homology"/>
<dbReference type="PANTHER" id="PTHR46153:SF2">
    <property type="entry name" value="ACYL CARRIER PROTEIN"/>
    <property type="match status" value="1"/>
</dbReference>
<dbReference type="InterPro" id="IPR003231">
    <property type="entry name" value="ACP"/>
</dbReference>
<evidence type="ECO:0000256" key="2">
    <source>
        <dbReference type="ARBA" id="ARBA00004229"/>
    </source>
</evidence>
<reference evidence="16" key="1">
    <citation type="submission" date="2023-10" db="EMBL/GenBank/DDBJ databases">
        <authorList>
            <person name="Chen Y."/>
            <person name="Shah S."/>
            <person name="Dougan E. K."/>
            <person name="Thang M."/>
            <person name="Chan C."/>
        </authorList>
    </citation>
    <scope>NUCLEOTIDE SEQUENCE [LARGE SCALE GENOMIC DNA]</scope>
</reference>
<dbReference type="SMART" id="SM00823">
    <property type="entry name" value="PKS_PP"/>
    <property type="match status" value="1"/>
</dbReference>
<evidence type="ECO:0000256" key="10">
    <source>
        <dbReference type="ARBA" id="ARBA00022946"/>
    </source>
</evidence>
<dbReference type="PROSITE" id="PS00012">
    <property type="entry name" value="PHOSPHOPANTETHEINE"/>
    <property type="match status" value="1"/>
</dbReference>
<evidence type="ECO:0000256" key="4">
    <source>
        <dbReference type="ARBA" id="ARBA00022450"/>
    </source>
</evidence>
<evidence type="ECO:0000313" key="17">
    <source>
        <dbReference type="Proteomes" id="UP001189429"/>
    </source>
</evidence>
<evidence type="ECO:0000256" key="7">
    <source>
        <dbReference type="ARBA" id="ARBA00022553"/>
    </source>
</evidence>
<keyword evidence="17" id="KW-1185">Reference proteome</keyword>
<keyword evidence="11" id="KW-0443">Lipid metabolism</keyword>
<feature type="domain" description="Carrier" evidence="15">
    <location>
        <begin position="101"/>
        <end position="175"/>
    </location>
</feature>
<dbReference type="HAMAP" id="MF_01217">
    <property type="entry name" value="Acyl_carrier"/>
    <property type="match status" value="1"/>
</dbReference>
<sequence length="175" mass="18511">MQLPLRSACTIPTGTQNCIGQERKSHAQPFLAQYPLVLSSPPARPRQPSLAMARSSLLAVGLLAVACVALLQSLAFAGAGAPQLRAQRPLSPVLLRATATPETMEKIADVVAEQLGVDKAKVVGSATLSELGADSLDIVETVMALEESFDIELPDEETTQLKNLQDVGDLIQSKL</sequence>
<dbReference type="PANTHER" id="PTHR46153">
    <property type="entry name" value="ACYL CARRIER PROTEIN"/>
    <property type="match status" value="1"/>
</dbReference>
<comment type="function">
    <text evidence="1 13">Carrier of the growing fatty acid chain in fatty acid biosynthesis.</text>
</comment>
<evidence type="ECO:0000256" key="12">
    <source>
        <dbReference type="ARBA" id="ARBA00023160"/>
    </source>
</evidence>
<protein>
    <recommendedName>
        <fullName evidence="13">Acyl carrier protein</fullName>
    </recommendedName>
</protein>
<accession>A0ABN9X897</accession>
<dbReference type="InterPro" id="IPR036736">
    <property type="entry name" value="ACP-like_sf"/>
</dbReference>
<evidence type="ECO:0000256" key="8">
    <source>
        <dbReference type="ARBA" id="ARBA00022640"/>
    </source>
</evidence>
<evidence type="ECO:0000313" key="16">
    <source>
        <dbReference type="EMBL" id="CAK0895688.1"/>
    </source>
</evidence>
<keyword evidence="14" id="KW-0812">Transmembrane</keyword>
<name>A0ABN9X897_9DINO</name>
<dbReference type="NCBIfam" id="TIGR00517">
    <property type="entry name" value="acyl_carrier"/>
    <property type="match status" value="1"/>
</dbReference>
<evidence type="ECO:0000259" key="15">
    <source>
        <dbReference type="PROSITE" id="PS50075"/>
    </source>
</evidence>
<dbReference type="EMBL" id="CAUYUJ010020075">
    <property type="protein sequence ID" value="CAK0895688.1"/>
    <property type="molecule type" value="Genomic_DNA"/>
</dbReference>
<organism evidence="16 17">
    <name type="scientific">Prorocentrum cordatum</name>
    <dbReference type="NCBI Taxonomy" id="2364126"/>
    <lineage>
        <taxon>Eukaryota</taxon>
        <taxon>Sar</taxon>
        <taxon>Alveolata</taxon>
        <taxon>Dinophyceae</taxon>
        <taxon>Prorocentrales</taxon>
        <taxon>Prorocentraceae</taxon>
        <taxon>Prorocentrum</taxon>
    </lineage>
</organism>
<keyword evidence="14" id="KW-0472">Membrane</keyword>
<comment type="similarity">
    <text evidence="3">Belongs to the acyl carrier protein (ACP) family.</text>
</comment>
<keyword evidence="5 13" id="KW-0444">Lipid biosynthesis</keyword>
<evidence type="ECO:0000256" key="1">
    <source>
        <dbReference type="ARBA" id="ARBA00003180"/>
    </source>
</evidence>
<evidence type="ECO:0000256" key="14">
    <source>
        <dbReference type="SAM" id="Phobius"/>
    </source>
</evidence>
<evidence type="ECO:0000256" key="11">
    <source>
        <dbReference type="ARBA" id="ARBA00023098"/>
    </source>
</evidence>
<dbReference type="Proteomes" id="UP001189429">
    <property type="component" value="Unassembled WGS sequence"/>
</dbReference>
<keyword evidence="8" id="KW-0934">Plastid</keyword>
<keyword evidence="7" id="KW-0597">Phosphoprotein</keyword>
<keyword evidence="12 13" id="KW-0275">Fatty acid biosynthesis</keyword>
<evidence type="ECO:0000256" key="9">
    <source>
        <dbReference type="ARBA" id="ARBA00022832"/>
    </source>
</evidence>
<dbReference type="PROSITE" id="PS50075">
    <property type="entry name" value="CARRIER"/>
    <property type="match status" value="1"/>
</dbReference>
<evidence type="ECO:0000256" key="13">
    <source>
        <dbReference type="RuleBase" id="RU000722"/>
    </source>
</evidence>
<dbReference type="InterPro" id="IPR009081">
    <property type="entry name" value="PP-bd_ACP"/>
</dbReference>
<keyword evidence="14" id="KW-1133">Transmembrane helix</keyword>
<dbReference type="NCBIfam" id="NF002148">
    <property type="entry name" value="PRK00982.1-2"/>
    <property type="match status" value="1"/>
</dbReference>
<keyword evidence="6" id="KW-0150">Chloroplast</keyword>
<evidence type="ECO:0000256" key="6">
    <source>
        <dbReference type="ARBA" id="ARBA00022528"/>
    </source>
</evidence>
<keyword evidence="4 13" id="KW-0596">Phosphopantetheine</keyword>
<dbReference type="InterPro" id="IPR006162">
    <property type="entry name" value="Ppantetheine_attach_site"/>
</dbReference>
<comment type="subcellular location">
    <subcellularLocation>
        <location evidence="2">Plastid</location>
        <location evidence="2">Chloroplast</location>
    </subcellularLocation>
</comment>
<dbReference type="Pfam" id="PF00550">
    <property type="entry name" value="PP-binding"/>
    <property type="match status" value="1"/>
</dbReference>